<dbReference type="Proteomes" id="UP000015101">
    <property type="component" value="Unassembled WGS sequence"/>
</dbReference>
<evidence type="ECO:0000259" key="2">
    <source>
        <dbReference type="Pfam" id="PF03101"/>
    </source>
</evidence>
<evidence type="ECO:0000313" key="5">
    <source>
        <dbReference type="Proteomes" id="UP000015101"/>
    </source>
</evidence>
<dbReference type="EMBL" id="KB097026">
    <property type="protein sequence ID" value="ESN99931.1"/>
    <property type="molecule type" value="Genomic_DNA"/>
</dbReference>
<dbReference type="HOGENOM" id="CLU_696924_0_0_1"/>
<sequence>MPNEIRQDQCFPDIEMAIDTIENYLAANFQPMKRDSKESVRNFNNKCRCEKAKIVDLKPEDQYGQRWICKHYGDARKSPEEKIRIRKKKSYRCKCSARIYVAYCKIRKQYVVKTLSLEHNHPVDEKMYASYPANRQPKDEVLHKAKEMLKEGVRPKHVVSYLHQSNCPVTGKDVYNMKQRIRIKHQWDTQQKRLKVAMVTCAGIASALSELPPEKFSRALTWLRAIEREAADRSWKNISRKQRMASPDQSTNTKEIMETSDQSITTSSNPARQTRRMKHTSDDENEIPLQNMCPSVQDELKLMRLMTSEDIAKRCMNSGYQITVNDLTITPSNDSIDDYTNVASVEEHFTAEAWEKIERLVKSTLESKCETSNVASTEEFSLHSHSDCADGSCWKW</sequence>
<reference evidence="5" key="1">
    <citation type="submission" date="2012-12" db="EMBL/GenBank/DDBJ databases">
        <authorList>
            <person name="Hellsten U."/>
            <person name="Grimwood J."/>
            <person name="Chapman J.A."/>
            <person name="Shapiro H."/>
            <person name="Aerts A."/>
            <person name="Otillar R.P."/>
            <person name="Terry A.Y."/>
            <person name="Boore J.L."/>
            <person name="Simakov O."/>
            <person name="Marletaz F."/>
            <person name="Cho S.-J."/>
            <person name="Edsinger-Gonzales E."/>
            <person name="Havlak P."/>
            <person name="Kuo D.-H."/>
            <person name="Larsson T."/>
            <person name="Lv J."/>
            <person name="Arendt D."/>
            <person name="Savage R."/>
            <person name="Osoegawa K."/>
            <person name="de Jong P."/>
            <person name="Lindberg D.R."/>
            <person name="Seaver E.C."/>
            <person name="Weisblat D.A."/>
            <person name="Putnam N.H."/>
            <person name="Grigoriev I.V."/>
            <person name="Rokhsar D.S."/>
        </authorList>
    </citation>
    <scope>NUCLEOTIDE SEQUENCE</scope>
</reference>
<reference evidence="3 5" key="2">
    <citation type="journal article" date="2013" name="Nature">
        <title>Insights into bilaterian evolution from three spiralian genomes.</title>
        <authorList>
            <person name="Simakov O."/>
            <person name="Marletaz F."/>
            <person name="Cho S.J."/>
            <person name="Edsinger-Gonzales E."/>
            <person name="Havlak P."/>
            <person name="Hellsten U."/>
            <person name="Kuo D.H."/>
            <person name="Larsson T."/>
            <person name="Lv J."/>
            <person name="Arendt D."/>
            <person name="Savage R."/>
            <person name="Osoegawa K."/>
            <person name="de Jong P."/>
            <person name="Grimwood J."/>
            <person name="Chapman J.A."/>
            <person name="Shapiro H."/>
            <person name="Aerts A."/>
            <person name="Otillar R.P."/>
            <person name="Terry A.Y."/>
            <person name="Boore J.L."/>
            <person name="Grigoriev I.V."/>
            <person name="Lindberg D.R."/>
            <person name="Seaver E.C."/>
            <person name="Weisblat D.A."/>
            <person name="Putnam N.H."/>
            <person name="Rokhsar D.S."/>
        </authorList>
    </citation>
    <scope>NUCLEOTIDE SEQUENCE</scope>
</reference>
<dbReference type="CTD" id="20212354"/>
<organism evidence="4 5">
    <name type="scientific">Helobdella robusta</name>
    <name type="common">Californian leech</name>
    <dbReference type="NCBI Taxonomy" id="6412"/>
    <lineage>
        <taxon>Eukaryota</taxon>
        <taxon>Metazoa</taxon>
        <taxon>Spiralia</taxon>
        <taxon>Lophotrochozoa</taxon>
        <taxon>Annelida</taxon>
        <taxon>Clitellata</taxon>
        <taxon>Hirudinea</taxon>
        <taxon>Rhynchobdellida</taxon>
        <taxon>Glossiphoniidae</taxon>
        <taxon>Helobdella</taxon>
    </lineage>
</organism>
<dbReference type="EMBL" id="AMQM01005592">
    <property type="status" value="NOT_ANNOTATED_CDS"/>
    <property type="molecule type" value="Genomic_DNA"/>
</dbReference>
<dbReference type="Pfam" id="PF03101">
    <property type="entry name" value="FAR1"/>
    <property type="match status" value="1"/>
</dbReference>
<reference evidence="4" key="3">
    <citation type="submission" date="2015-06" db="UniProtKB">
        <authorList>
            <consortium name="EnsemblMetazoa"/>
        </authorList>
    </citation>
    <scope>IDENTIFICATION</scope>
</reference>
<protein>
    <recommendedName>
        <fullName evidence="2">FAR1 domain-containing protein</fullName>
    </recommendedName>
</protein>
<evidence type="ECO:0000313" key="3">
    <source>
        <dbReference type="EMBL" id="ESN99931.1"/>
    </source>
</evidence>
<feature type="compositionally biased region" description="Polar residues" evidence="1">
    <location>
        <begin position="247"/>
        <end position="272"/>
    </location>
</feature>
<evidence type="ECO:0000313" key="4">
    <source>
        <dbReference type="EnsemblMetazoa" id="HelroP192653"/>
    </source>
</evidence>
<dbReference type="EnsemblMetazoa" id="HelroT192653">
    <property type="protein sequence ID" value="HelroP192653"/>
    <property type="gene ID" value="HelroG192653"/>
</dbReference>
<feature type="domain" description="FAR1" evidence="2">
    <location>
        <begin position="61"/>
        <end position="123"/>
    </location>
</feature>
<keyword evidence="5" id="KW-1185">Reference proteome</keyword>
<dbReference type="PANTHER" id="PTHR31569:SF4">
    <property type="entry name" value="SWIM-TYPE DOMAIN-CONTAINING PROTEIN"/>
    <property type="match status" value="1"/>
</dbReference>
<dbReference type="GeneID" id="20212354"/>
<name>T1FU58_HELRO</name>
<evidence type="ECO:0000256" key="1">
    <source>
        <dbReference type="SAM" id="MobiDB-lite"/>
    </source>
</evidence>
<feature type="region of interest" description="Disordered" evidence="1">
    <location>
        <begin position="237"/>
        <end position="289"/>
    </location>
</feature>
<dbReference type="OrthoDB" id="6263354at2759"/>
<dbReference type="PANTHER" id="PTHR31569">
    <property type="entry name" value="SWIM-TYPE DOMAIN-CONTAINING PROTEIN"/>
    <property type="match status" value="1"/>
</dbReference>
<dbReference type="InterPro" id="IPR052579">
    <property type="entry name" value="Zinc_finger_SWIM"/>
</dbReference>
<dbReference type="InterPro" id="IPR004330">
    <property type="entry name" value="FAR1_DNA_bnd_dom"/>
</dbReference>
<dbReference type="AlphaFoldDB" id="T1FU58"/>
<dbReference type="InParanoid" id="T1FU58"/>
<accession>T1FU58</accession>
<dbReference type="KEGG" id="hro:HELRODRAFT_192653"/>
<proteinExistence type="predicted"/>
<gene>
    <name evidence="4" type="primary">20212354</name>
    <name evidence="3" type="ORF">HELRODRAFT_192653</name>
</gene>
<dbReference type="RefSeq" id="XP_009021950.1">
    <property type="nucleotide sequence ID" value="XM_009023702.1"/>
</dbReference>